<evidence type="ECO:0000313" key="2">
    <source>
        <dbReference type="EMBL" id="QWF71809.1"/>
    </source>
</evidence>
<dbReference type="SUPFAM" id="SSF52540">
    <property type="entry name" value="P-loop containing nucleoside triphosphate hydrolases"/>
    <property type="match status" value="1"/>
</dbReference>
<keyword evidence="3" id="KW-1185">Reference proteome</keyword>
<proteinExistence type="predicted"/>
<dbReference type="InterPro" id="IPR027417">
    <property type="entry name" value="P-loop_NTPase"/>
</dbReference>
<dbReference type="GO" id="GO:0016887">
    <property type="term" value="F:ATP hydrolysis activity"/>
    <property type="evidence" value="ECO:0007669"/>
    <property type="project" value="InterPro"/>
</dbReference>
<protein>
    <submittedName>
        <fullName evidence="2">ATP-binding protein</fullName>
    </submittedName>
</protein>
<gene>
    <name evidence="2" type="ORF">KEF85_04880</name>
</gene>
<organism evidence="2 3">
    <name type="scientific">Methylomonas paludis</name>
    <dbReference type="NCBI Taxonomy" id="1173101"/>
    <lineage>
        <taxon>Bacteria</taxon>
        <taxon>Pseudomonadati</taxon>
        <taxon>Pseudomonadota</taxon>
        <taxon>Gammaproteobacteria</taxon>
        <taxon>Methylococcales</taxon>
        <taxon>Methylococcaceae</taxon>
        <taxon>Methylomonas</taxon>
    </lineage>
</organism>
<keyword evidence="2" id="KW-0067">ATP-binding</keyword>
<evidence type="ECO:0000259" key="1">
    <source>
        <dbReference type="Pfam" id="PF13304"/>
    </source>
</evidence>
<dbReference type="AlphaFoldDB" id="A0A975RAZ1"/>
<dbReference type="Pfam" id="PF13304">
    <property type="entry name" value="AAA_21"/>
    <property type="match status" value="1"/>
</dbReference>
<dbReference type="GO" id="GO:0005524">
    <property type="term" value="F:ATP binding"/>
    <property type="evidence" value="ECO:0007669"/>
    <property type="project" value="UniProtKB-KW"/>
</dbReference>
<dbReference type="Gene3D" id="3.40.50.300">
    <property type="entry name" value="P-loop containing nucleotide triphosphate hydrolases"/>
    <property type="match status" value="1"/>
</dbReference>
<feature type="domain" description="ATPase AAA-type core" evidence="1">
    <location>
        <begin position="28"/>
        <end position="271"/>
    </location>
</feature>
<dbReference type="InterPro" id="IPR003959">
    <property type="entry name" value="ATPase_AAA_core"/>
</dbReference>
<dbReference type="PANTHER" id="PTHR43581">
    <property type="entry name" value="ATP/GTP PHOSPHATASE"/>
    <property type="match status" value="1"/>
</dbReference>
<name>A0A975RAZ1_9GAMM</name>
<accession>A0A975RAZ1</accession>
<dbReference type="KEGG" id="mpad:KEF85_04880"/>
<dbReference type="PANTHER" id="PTHR43581:SF4">
    <property type="entry name" value="ATP_GTP PHOSPHATASE"/>
    <property type="match status" value="1"/>
</dbReference>
<dbReference type="InterPro" id="IPR051396">
    <property type="entry name" value="Bact_Antivir_Def_Nuclease"/>
</dbReference>
<evidence type="ECO:0000313" key="3">
    <source>
        <dbReference type="Proteomes" id="UP000676649"/>
    </source>
</evidence>
<dbReference type="Proteomes" id="UP000676649">
    <property type="component" value="Chromosome"/>
</dbReference>
<dbReference type="EMBL" id="CP073754">
    <property type="protein sequence ID" value="QWF71809.1"/>
    <property type="molecule type" value="Genomic_DNA"/>
</dbReference>
<sequence>MPKHFLTDINIGTYKCFQDFQVGGFKRLNLIIGKNNIGKTALMEAIFINAHASEIRYVVSAIIGVKFMRENLNLLAGNTLEDRHIFLSQFKKIRLKSSVAELEFEVLDNDGIKQYQFIINELESVVNANELNIVNRVHPANIEFIDNFGWSDRELIFAFNTIQTQDKEPELNAYIHEFDNTITSFKVIGSKPQCGLLENGGTVYRDIVEFGDGLKHYISIICAMHACKDGYLFIDEIDNGIYYEHLDRLWELIFDLSKTCNCQVFATTHSKEMLEAYARVAQKLQDQEVSLTTLVKNRQNEIKALTLDYSGLINSVFEQGHEVR</sequence>
<reference evidence="2" key="1">
    <citation type="submission" date="2021-04" db="EMBL/GenBank/DDBJ databases">
        <title>Draft genome sequence data of methanotrophic Methylovulum sp. strain S1L and Methylomonas sp. strain S2AM isolated from boreal lake water columns.</title>
        <authorList>
            <person name="Rissanen A.J."/>
            <person name="Mangayil R."/>
            <person name="Svenning M.M."/>
            <person name="Khanongnuch R."/>
        </authorList>
    </citation>
    <scope>NUCLEOTIDE SEQUENCE</scope>
    <source>
        <strain evidence="2">S2AM</strain>
    </source>
</reference>
<keyword evidence="2" id="KW-0547">Nucleotide-binding</keyword>